<evidence type="ECO:0000313" key="3">
    <source>
        <dbReference type="EMBL" id="KAL0254664.1"/>
    </source>
</evidence>
<dbReference type="SUPFAM" id="SSF51430">
    <property type="entry name" value="NAD(P)-linked oxidoreductase"/>
    <property type="match status" value="1"/>
</dbReference>
<reference evidence="3 4" key="1">
    <citation type="submission" date="2024-02" db="EMBL/GenBank/DDBJ databases">
        <title>De novo assembly and annotation of 12 fungi associated with fruit tree decline syndrome in Ontario, Canada.</title>
        <authorList>
            <person name="Sulman M."/>
            <person name="Ellouze W."/>
            <person name="Ilyukhin E."/>
        </authorList>
    </citation>
    <scope>NUCLEOTIDE SEQUENCE [LARGE SCALE GENOMIC DNA]</scope>
    <source>
        <strain evidence="3 4">FDS-637</strain>
    </source>
</reference>
<dbReference type="Proteomes" id="UP001430584">
    <property type="component" value="Unassembled WGS sequence"/>
</dbReference>
<dbReference type="Pfam" id="PF00248">
    <property type="entry name" value="Aldo_ket_red"/>
    <property type="match status" value="1"/>
</dbReference>
<keyword evidence="1" id="KW-0560">Oxidoreductase</keyword>
<name>A0ABR3C561_9PEZI</name>
<comment type="caution">
    <text evidence="3">The sequence shown here is derived from an EMBL/GenBank/DDBJ whole genome shotgun (WGS) entry which is preliminary data.</text>
</comment>
<sequence length="103" mass="11764">MYPLRIIEPVVKKHNLTMLETAFRWLTHHSALSISDGGNDGVIIGVSSLEQLQQNLKEFEKGPLPDEVLKALDEAWLVAKPTTPNYWHLDLKYTYDTRKALFG</sequence>
<accession>A0ABR3C561</accession>
<feature type="domain" description="NADP-dependent oxidoreductase" evidence="2">
    <location>
        <begin position="7"/>
        <end position="76"/>
    </location>
</feature>
<dbReference type="RefSeq" id="XP_066628535.1">
    <property type="nucleotide sequence ID" value="XM_066781533.1"/>
</dbReference>
<protein>
    <recommendedName>
        <fullName evidence="2">NADP-dependent oxidoreductase domain-containing protein</fullName>
    </recommendedName>
</protein>
<dbReference type="InterPro" id="IPR023210">
    <property type="entry name" value="NADP_OxRdtase_dom"/>
</dbReference>
<evidence type="ECO:0000256" key="1">
    <source>
        <dbReference type="ARBA" id="ARBA00023002"/>
    </source>
</evidence>
<gene>
    <name evidence="3" type="ORF">SLS55_010144</name>
</gene>
<organism evidence="3 4">
    <name type="scientific">Diplodia seriata</name>
    <dbReference type="NCBI Taxonomy" id="420778"/>
    <lineage>
        <taxon>Eukaryota</taxon>
        <taxon>Fungi</taxon>
        <taxon>Dikarya</taxon>
        <taxon>Ascomycota</taxon>
        <taxon>Pezizomycotina</taxon>
        <taxon>Dothideomycetes</taxon>
        <taxon>Dothideomycetes incertae sedis</taxon>
        <taxon>Botryosphaeriales</taxon>
        <taxon>Botryosphaeriaceae</taxon>
        <taxon>Diplodia</taxon>
    </lineage>
</organism>
<evidence type="ECO:0000259" key="2">
    <source>
        <dbReference type="Pfam" id="PF00248"/>
    </source>
</evidence>
<dbReference type="GeneID" id="92014229"/>
<dbReference type="InterPro" id="IPR036812">
    <property type="entry name" value="NAD(P)_OxRdtase_dom_sf"/>
</dbReference>
<evidence type="ECO:0000313" key="4">
    <source>
        <dbReference type="Proteomes" id="UP001430584"/>
    </source>
</evidence>
<proteinExistence type="predicted"/>
<keyword evidence="4" id="KW-1185">Reference proteome</keyword>
<dbReference type="EMBL" id="JAJVCZ030000011">
    <property type="protein sequence ID" value="KAL0254664.1"/>
    <property type="molecule type" value="Genomic_DNA"/>
</dbReference>
<dbReference type="Gene3D" id="3.20.20.100">
    <property type="entry name" value="NADP-dependent oxidoreductase domain"/>
    <property type="match status" value="1"/>
</dbReference>